<sequence>MKRIPSIGTLMTPFPWHLDISATVQAARALMLRHGIHHLPVTDPDHHVLGLLSLGAIPDTPEPVADWLMPVPRLDVHTRADEVLEMMAETHQSIVVLCHHDRLAGIFTWTDACNAFAARLREPFLPSGGDDAA</sequence>
<dbReference type="CDD" id="cd02205">
    <property type="entry name" value="CBS_pair_SF"/>
    <property type="match status" value="1"/>
</dbReference>
<evidence type="ECO:0000259" key="3">
    <source>
        <dbReference type="PROSITE" id="PS51371"/>
    </source>
</evidence>
<proteinExistence type="predicted"/>
<dbReference type="HOGENOM" id="CLU_040681_9_1_6"/>
<dbReference type="STRING" id="391936.S7S_05810"/>
<accession>A0A0B4XLL4</accession>
<dbReference type="RefSeq" id="WP_008737900.1">
    <property type="nucleotide sequence ID" value="NZ_CP004387.1"/>
</dbReference>
<dbReference type="SUPFAM" id="SSF54631">
    <property type="entry name" value="CBS-domain pair"/>
    <property type="match status" value="1"/>
</dbReference>
<dbReference type="InterPro" id="IPR051257">
    <property type="entry name" value="Diverse_CBS-Domain"/>
</dbReference>
<dbReference type="PROSITE" id="PS51371">
    <property type="entry name" value="CBS"/>
    <property type="match status" value="1"/>
</dbReference>
<keyword evidence="1 2" id="KW-0129">CBS domain</keyword>
<dbReference type="InterPro" id="IPR000644">
    <property type="entry name" value="CBS_dom"/>
</dbReference>
<evidence type="ECO:0000313" key="5">
    <source>
        <dbReference type="Proteomes" id="UP000006764"/>
    </source>
</evidence>
<evidence type="ECO:0000256" key="1">
    <source>
        <dbReference type="ARBA" id="ARBA00023122"/>
    </source>
</evidence>
<dbReference type="InterPro" id="IPR046342">
    <property type="entry name" value="CBS_dom_sf"/>
</dbReference>
<dbReference type="Gene3D" id="3.90.1280.20">
    <property type="match status" value="1"/>
</dbReference>
<organism evidence="4 5">
    <name type="scientific">Isoalcanivorax pacificus W11-5</name>
    <dbReference type="NCBI Taxonomy" id="391936"/>
    <lineage>
        <taxon>Bacteria</taxon>
        <taxon>Pseudomonadati</taxon>
        <taxon>Pseudomonadota</taxon>
        <taxon>Gammaproteobacteria</taxon>
        <taxon>Oceanospirillales</taxon>
        <taxon>Alcanivoracaceae</taxon>
        <taxon>Isoalcanivorax</taxon>
    </lineage>
</organism>
<dbReference type="Pfam" id="PF00571">
    <property type="entry name" value="CBS"/>
    <property type="match status" value="2"/>
</dbReference>
<dbReference type="KEGG" id="apac:S7S_05810"/>
<name>A0A0B4XLL4_9GAMM</name>
<feature type="domain" description="CBS" evidence="3">
    <location>
        <begin position="11"/>
        <end position="71"/>
    </location>
</feature>
<reference evidence="4 5" key="1">
    <citation type="journal article" date="2012" name="J. Bacteriol.">
        <title>Genome sequence of an alkane-degrading bacterium, Alcanivorax pacificus type strain W11-5, isolated from deep sea sediment.</title>
        <authorList>
            <person name="Lai Q."/>
            <person name="Shao Z."/>
        </authorList>
    </citation>
    <scope>NUCLEOTIDE SEQUENCE [LARGE SCALE GENOMIC DNA]</scope>
    <source>
        <strain evidence="4 5">W11-5</strain>
    </source>
</reference>
<dbReference type="AlphaFoldDB" id="A0A0B4XLL4"/>
<keyword evidence="5" id="KW-1185">Reference proteome</keyword>
<dbReference type="EMBL" id="CP004387">
    <property type="protein sequence ID" value="AJD47580.1"/>
    <property type="molecule type" value="Genomic_DNA"/>
</dbReference>
<dbReference type="Gene3D" id="3.10.580.10">
    <property type="entry name" value="CBS-domain"/>
    <property type="match status" value="1"/>
</dbReference>
<dbReference type="PANTHER" id="PTHR43080">
    <property type="entry name" value="CBS DOMAIN-CONTAINING PROTEIN CBSX3, MITOCHONDRIAL"/>
    <property type="match status" value="1"/>
</dbReference>
<gene>
    <name evidence="4" type="ORF">S7S_05810</name>
</gene>
<protein>
    <recommendedName>
        <fullName evidence="3">CBS domain-containing protein</fullName>
    </recommendedName>
</protein>
<evidence type="ECO:0000313" key="4">
    <source>
        <dbReference type="EMBL" id="AJD47580.1"/>
    </source>
</evidence>
<dbReference type="PANTHER" id="PTHR43080:SF2">
    <property type="entry name" value="CBS DOMAIN-CONTAINING PROTEIN"/>
    <property type="match status" value="1"/>
</dbReference>
<evidence type="ECO:0000256" key="2">
    <source>
        <dbReference type="PROSITE-ProRule" id="PRU00703"/>
    </source>
</evidence>
<dbReference type="Proteomes" id="UP000006764">
    <property type="component" value="Chromosome"/>
</dbReference>